<dbReference type="Proteomes" id="UP000484255">
    <property type="component" value="Unassembled WGS sequence"/>
</dbReference>
<sequence length="50" mass="5546">MSRLAGLARARRRLQASRPGFLSVTAVAAGLRIRHARQVARLRPAIARLR</sequence>
<evidence type="ECO:0000313" key="1">
    <source>
        <dbReference type="EMBL" id="NDY89846.1"/>
    </source>
</evidence>
<protein>
    <submittedName>
        <fullName evidence="1">Uncharacterized protein</fullName>
    </submittedName>
</protein>
<name>A0A7C9TJS4_9BURK</name>
<dbReference type="RefSeq" id="WP_163455693.1">
    <property type="nucleotide sequence ID" value="NZ_JAAGOH010000001.1"/>
</dbReference>
<proteinExistence type="predicted"/>
<keyword evidence="2" id="KW-1185">Reference proteome</keyword>
<dbReference type="EMBL" id="JAAGOH010000001">
    <property type="protein sequence ID" value="NDY89846.1"/>
    <property type="molecule type" value="Genomic_DNA"/>
</dbReference>
<evidence type="ECO:0000313" key="2">
    <source>
        <dbReference type="Proteomes" id="UP000484255"/>
    </source>
</evidence>
<gene>
    <name evidence="1" type="ORF">G3A44_01410</name>
</gene>
<accession>A0A7C9TJS4</accession>
<dbReference type="AlphaFoldDB" id="A0A7C9TJS4"/>
<comment type="caution">
    <text evidence="1">The sequence shown here is derived from an EMBL/GenBank/DDBJ whole genome shotgun (WGS) entry which is preliminary data.</text>
</comment>
<reference evidence="1 2" key="1">
    <citation type="submission" date="2020-02" db="EMBL/GenBank/DDBJ databases">
        <title>Ideonella bacterium strain TBM-1.</title>
        <authorList>
            <person name="Chen W.-M."/>
        </authorList>
    </citation>
    <scope>NUCLEOTIDE SEQUENCE [LARGE SCALE GENOMIC DNA]</scope>
    <source>
        <strain evidence="1 2">TBM-1</strain>
    </source>
</reference>
<organism evidence="1 2">
    <name type="scientific">Ideonella livida</name>
    <dbReference type="NCBI Taxonomy" id="2707176"/>
    <lineage>
        <taxon>Bacteria</taxon>
        <taxon>Pseudomonadati</taxon>
        <taxon>Pseudomonadota</taxon>
        <taxon>Betaproteobacteria</taxon>
        <taxon>Burkholderiales</taxon>
        <taxon>Sphaerotilaceae</taxon>
        <taxon>Ideonella</taxon>
    </lineage>
</organism>